<name>A0A4P6F3J3_9MICO</name>
<dbReference type="EMBL" id="CP035493">
    <property type="protein sequence ID" value="QAY69243.1"/>
    <property type="molecule type" value="Genomic_DNA"/>
</dbReference>
<dbReference type="GO" id="GO:0005737">
    <property type="term" value="C:cytoplasm"/>
    <property type="evidence" value="ECO:0007669"/>
    <property type="project" value="TreeGrafter"/>
</dbReference>
<dbReference type="RefSeq" id="WP_129186643.1">
    <property type="nucleotide sequence ID" value="NZ_CP035493.1"/>
</dbReference>
<evidence type="ECO:0000256" key="2">
    <source>
        <dbReference type="ARBA" id="ARBA00022603"/>
    </source>
</evidence>
<dbReference type="KEGG" id="xya:ET471_03640"/>
<dbReference type="Pfam" id="PF01555">
    <property type="entry name" value="N6_N4_Mtase"/>
    <property type="match status" value="1"/>
</dbReference>
<protein>
    <recommendedName>
        <fullName evidence="8">Methyltransferase</fullName>
        <ecNumber evidence="8">2.1.1.-</ecNumber>
    </recommendedName>
</protein>
<dbReference type="GO" id="GO:0009307">
    <property type="term" value="P:DNA restriction-modification system"/>
    <property type="evidence" value="ECO:0007669"/>
    <property type="project" value="UniProtKB-KW"/>
</dbReference>
<evidence type="ECO:0000256" key="6">
    <source>
        <dbReference type="ARBA" id="ARBA00023125"/>
    </source>
</evidence>
<dbReference type="OrthoDB" id="9773060at2"/>
<dbReference type="GO" id="GO:0015667">
    <property type="term" value="F:site-specific DNA-methyltransferase (cytosine-N4-specific) activity"/>
    <property type="evidence" value="ECO:0007669"/>
    <property type="project" value="UniProtKB-EC"/>
</dbReference>
<evidence type="ECO:0000256" key="7">
    <source>
        <dbReference type="ARBA" id="ARBA00049120"/>
    </source>
</evidence>
<evidence type="ECO:0000256" key="3">
    <source>
        <dbReference type="ARBA" id="ARBA00022679"/>
    </source>
</evidence>
<dbReference type="AlphaFoldDB" id="A0A4P6F3J3"/>
<keyword evidence="11" id="KW-1185">Reference proteome</keyword>
<evidence type="ECO:0000256" key="5">
    <source>
        <dbReference type="ARBA" id="ARBA00022747"/>
    </source>
</evidence>
<dbReference type="GO" id="GO:0008170">
    <property type="term" value="F:N-methyltransferase activity"/>
    <property type="evidence" value="ECO:0007669"/>
    <property type="project" value="InterPro"/>
</dbReference>
<gene>
    <name evidence="10" type="ORF">ET471_03640</name>
</gene>
<keyword evidence="3" id="KW-0808">Transferase</keyword>
<dbReference type="EC" id="2.1.1.-" evidence="8"/>
<evidence type="ECO:0000256" key="8">
    <source>
        <dbReference type="RuleBase" id="RU362026"/>
    </source>
</evidence>
<dbReference type="InterPro" id="IPR002941">
    <property type="entry name" value="DNA_methylase_N4/N6"/>
</dbReference>
<keyword evidence="5" id="KW-0680">Restriction system</keyword>
<dbReference type="SUPFAM" id="SSF53335">
    <property type="entry name" value="S-adenosyl-L-methionine-dependent methyltransferases"/>
    <property type="match status" value="2"/>
</dbReference>
<organism evidence="10 11">
    <name type="scientific">Xylanimonas protaetiae</name>
    <dbReference type="NCBI Taxonomy" id="2509457"/>
    <lineage>
        <taxon>Bacteria</taxon>
        <taxon>Bacillati</taxon>
        <taxon>Actinomycetota</taxon>
        <taxon>Actinomycetes</taxon>
        <taxon>Micrococcales</taxon>
        <taxon>Promicromonosporaceae</taxon>
        <taxon>Xylanimonas</taxon>
    </lineage>
</organism>
<keyword evidence="2 10" id="KW-0489">Methyltransferase</keyword>
<dbReference type="Proteomes" id="UP000292118">
    <property type="component" value="Chromosome"/>
</dbReference>
<dbReference type="InterPro" id="IPR001091">
    <property type="entry name" value="RM_Methyltransferase"/>
</dbReference>
<dbReference type="GO" id="GO:0003677">
    <property type="term" value="F:DNA binding"/>
    <property type="evidence" value="ECO:0007669"/>
    <property type="project" value="UniProtKB-KW"/>
</dbReference>
<proteinExistence type="inferred from homology"/>
<feature type="domain" description="DNA methylase N-4/N-6" evidence="9">
    <location>
        <begin position="20"/>
        <end position="107"/>
    </location>
</feature>
<evidence type="ECO:0000313" key="10">
    <source>
        <dbReference type="EMBL" id="QAY69243.1"/>
    </source>
</evidence>
<sequence>MSEEAKPEIDPRNLLNGLTAKEWLSESTSVWTQRGLGAGHKEAEIERLHPAPFSYTDVGRIIRMFTKPGQLVLDPFAGVGSTLKAAALDGRRGVGFELYPSFAQLAELRLQTEVPSDLLDANPQVVMRGDSRKLAARLDPETVDLIVTSPPYWSILNKKSDHKQQQTREAHGLVTTYGDDERDLGNIEDYDKFIEVLGDTLTASAAALKHKGYMVLIVGDFRHKSRYYMFHADIARELETRGLTLQAMNVLWQRHKRVFPYGYPFAYVPNVHHQNVIVMRKL</sequence>
<dbReference type="REBASE" id="299693">
    <property type="entry name" value="M1.Xsp10M9ORF3640P"/>
</dbReference>
<dbReference type="PROSITE" id="PS00093">
    <property type="entry name" value="N4_MTASE"/>
    <property type="match status" value="1"/>
</dbReference>
<keyword evidence="4" id="KW-0949">S-adenosyl-L-methionine</keyword>
<comment type="catalytic activity">
    <reaction evidence="7">
        <text>a 2'-deoxycytidine in DNA + S-adenosyl-L-methionine = an N(4)-methyl-2'-deoxycytidine in DNA + S-adenosyl-L-homocysteine + H(+)</text>
        <dbReference type="Rhea" id="RHEA:16857"/>
        <dbReference type="Rhea" id="RHEA-COMP:11369"/>
        <dbReference type="Rhea" id="RHEA-COMP:13674"/>
        <dbReference type="ChEBI" id="CHEBI:15378"/>
        <dbReference type="ChEBI" id="CHEBI:57856"/>
        <dbReference type="ChEBI" id="CHEBI:59789"/>
        <dbReference type="ChEBI" id="CHEBI:85452"/>
        <dbReference type="ChEBI" id="CHEBI:137933"/>
        <dbReference type="EC" id="2.1.1.113"/>
    </reaction>
</comment>
<reference evidence="10 11" key="1">
    <citation type="submission" date="2019-01" db="EMBL/GenBank/DDBJ databases">
        <title>Genome sequencing of strain FW10M-9.</title>
        <authorList>
            <person name="Heo J."/>
            <person name="Kim S.-J."/>
            <person name="Kim J.-S."/>
            <person name="Hong S.-B."/>
            <person name="Kwon S.-W."/>
        </authorList>
    </citation>
    <scope>NUCLEOTIDE SEQUENCE [LARGE SCALE GENOMIC DNA]</scope>
    <source>
        <strain evidence="10 11">FW10M-9</strain>
    </source>
</reference>
<accession>A0A4P6F3J3</accession>
<dbReference type="PANTHER" id="PTHR13370:SF3">
    <property type="entry name" value="TRNA (GUANINE(10)-N2)-METHYLTRANSFERASE HOMOLOG"/>
    <property type="match status" value="1"/>
</dbReference>
<dbReference type="InterPro" id="IPR029063">
    <property type="entry name" value="SAM-dependent_MTases_sf"/>
</dbReference>
<keyword evidence="6" id="KW-0238">DNA-binding</keyword>
<dbReference type="InterPro" id="IPR017985">
    <property type="entry name" value="MeTrfase_CN4_CS"/>
</dbReference>
<dbReference type="Gene3D" id="3.40.50.150">
    <property type="entry name" value="Vaccinia Virus protein VP39"/>
    <property type="match status" value="2"/>
</dbReference>
<evidence type="ECO:0000256" key="4">
    <source>
        <dbReference type="ARBA" id="ARBA00022691"/>
    </source>
</evidence>
<evidence type="ECO:0000256" key="1">
    <source>
        <dbReference type="ARBA" id="ARBA00010203"/>
    </source>
</evidence>
<evidence type="ECO:0000259" key="9">
    <source>
        <dbReference type="Pfam" id="PF01555"/>
    </source>
</evidence>
<comment type="similarity">
    <text evidence="1">Belongs to the N(4)/N(6)-methyltransferase family. N(4) subfamily.</text>
</comment>
<dbReference type="GO" id="GO:0032259">
    <property type="term" value="P:methylation"/>
    <property type="evidence" value="ECO:0007669"/>
    <property type="project" value="UniProtKB-KW"/>
</dbReference>
<evidence type="ECO:0000313" key="11">
    <source>
        <dbReference type="Proteomes" id="UP000292118"/>
    </source>
</evidence>
<dbReference type="PANTHER" id="PTHR13370">
    <property type="entry name" value="RNA METHYLASE-RELATED"/>
    <property type="match status" value="1"/>
</dbReference>
<dbReference type="PRINTS" id="PR00508">
    <property type="entry name" value="S21N4MTFRASE"/>
</dbReference>